<dbReference type="PROSITE" id="PS51257">
    <property type="entry name" value="PROKAR_LIPOPROTEIN"/>
    <property type="match status" value="1"/>
</dbReference>
<organism evidence="1 2">
    <name type="scientific">Methanomicrobium antiquum</name>
    <dbReference type="NCBI Taxonomy" id="487686"/>
    <lineage>
        <taxon>Archaea</taxon>
        <taxon>Methanobacteriati</taxon>
        <taxon>Methanobacteriota</taxon>
        <taxon>Stenosarchaea group</taxon>
        <taxon>Methanomicrobia</taxon>
        <taxon>Methanomicrobiales</taxon>
        <taxon>Methanomicrobiaceae</taxon>
        <taxon>Methanomicrobium</taxon>
    </lineage>
</organism>
<reference evidence="1" key="1">
    <citation type="submission" date="2022-01" db="EMBL/GenBank/DDBJ databases">
        <title>Complete genome of Methanomicrobium antiquum DSM 21220.</title>
        <authorList>
            <person name="Chen S.-C."/>
            <person name="You Y.-T."/>
            <person name="Zhou Y.-Z."/>
            <person name="Lai M.-C."/>
        </authorList>
    </citation>
    <scope>NUCLEOTIDE SEQUENCE</scope>
    <source>
        <strain evidence="1">DSM 21220</strain>
    </source>
</reference>
<dbReference type="Proteomes" id="UP001218895">
    <property type="component" value="Chromosome"/>
</dbReference>
<keyword evidence="2" id="KW-1185">Reference proteome</keyword>
<evidence type="ECO:0000313" key="2">
    <source>
        <dbReference type="Proteomes" id="UP001218895"/>
    </source>
</evidence>
<protein>
    <submittedName>
        <fullName evidence="1">Uncharacterized protein</fullName>
    </submittedName>
</protein>
<dbReference type="GeneID" id="79950475"/>
<name>A0AAF0FPJ1_9EURY</name>
<accession>A0AAF0FPJ1</accession>
<proteinExistence type="predicted"/>
<evidence type="ECO:0000313" key="1">
    <source>
        <dbReference type="EMBL" id="WFN36224.1"/>
    </source>
</evidence>
<dbReference type="AlphaFoldDB" id="A0AAF0FPJ1"/>
<dbReference type="RefSeq" id="WP_278099062.1">
    <property type="nucleotide sequence ID" value="NZ_CP091092.1"/>
</dbReference>
<gene>
    <name evidence="1" type="ORF">L1994_08715</name>
</gene>
<dbReference type="KEGG" id="manq:L1994_08715"/>
<sequence>MKVNNPIKKIPLKKIFIISALILVFCLTGACVEENGAGMQLNGQSKENLLGDAGFKSSSSAQEDSVSFEDTYDYFKLSADTEKNQSQDTIYYLNNGNLPVRVFQIKGIGINSEGKADTWIYGIRYGNNESLIYQEKSWWREANWPGFLPDEEIYFERLITPSEIIAKNKEKIQPLFEKSETNTVTIVLRNGRYYITPENSEDIRGVVFGSYSGEVIENP</sequence>
<dbReference type="EMBL" id="CP091092">
    <property type="protein sequence ID" value="WFN36224.1"/>
    <property type="molecule type" value="Genomic_DNA"/>
</dbReference>